<dbReference type="SUPFAM" id="SSF56935">
    <property type="entry name" value="Porins"/>
    <property type="match status" value="1"/>
</dbReference>
<evidence type="ECO:0000256" key="9">
    <source>
        <dbReference type="RuleBase" id="RU003357"/>
    </source>
</evidence>
<dbReference type="PROSITE" id="PS00018">
    <property type="entry name" value="EF_HAND_1"/>
    <property type="match status" value="1"/>
</dbReference>
<dbReference type="AlphaFoldDB" id="A0A6J4KSI1"/>
<evidence type="ECO:0000256" key="8">
    <source>
        <dbReference type="PROSITE-ProRule" id="PRU01360"/>
    </source>
</evidence>
<dbReference type="NCBIfam" id="TIGR04057">
    <property type="entry name" value="SusC_RagA_signa"/>
    <property type="match status" value="1"/>
</dbReference>
<protein>
    <submittedName>
        <fullName evidence="13">Outer membrane TonB-dependent transporter, utilization system for glycans and polysaccharides (PUL), SusC family</fullName>
    </submittedName>
</protein>
<evidence type="ECO:0000256" key="6">
    <source>
        <dbReference type="ARBA" id="ARBA00023136"/>
    </source>
</evidence>
<sequence length="868" mass="93166">MSADSIPKGATQNLSQVLNGRAAGVTVLQSGGTTGTGARIRIRGANSVSLSNEPLLIIDGVRVNNNPSSNSIGVGGQSPSRLNDINPEDIENIEILKGPAASALYGTAAANGVVQVTTKRGAAGNTRWNAYAEGGAVRENNDYPPNFGGFGVFAGDEADGSVSGCDRITASFGDCTQDSVSSFNPLEQNSPFRNGSRQRYGLNASGGTQRTSYFLSGDHEEEKGVYVTSELDRNNLRANVRSELTRKLDATVTAGYLSSRLRLPQNDNNFLGYISNGLAGVSDPQTERSEANAEAGCAFRDGGYDPIGPCEINEIRTFQNVERFVGGVTSQFRPLSWLSFTGNAGYDAFNRFDNETFPAGAIDFSDLPEGSREGNRFQIRNWTGNIAGTATYGIREGIGGITSAGYQFQRELTEAVLAEGRVLAPGTSSLDALASRFAIGESYADNRTVGAFVSQQVSFADRVFATASLRGDDNSAFGTDFGFVYYPSANISWVIAEEPWFPKSSVLSSLRLRGAFGRNGLRPSNRDALRFFEATPARSASTELSGLNIVGLGLPGLKPEIITETEFGFDANFFSGRINTEVSYFNKNSKDALIARTTPASVGTITSRFENIGEVNNRGIEWLVGGAIVNNDAVKWNASVTGSTIRNELTKLGRDIPPIIFGLDAGQQHREGYALGGYWATPYTYEDTDGDGQIGFGEVTLGDSVSYLGNTIPKNQGALSSDITFRNLVRVSALLDYRTGYKLYNASESFRCGFFTCRGIQDPNAPLEEQAAAVAQVELGTFAGYVEDASFAKLREVAVTLFAPRAMAARFRTSDLSLTLSGRNLATFTDYTGLDPEVNSGGQANFSSFDFLSQPQVRYFTARLNLTF</sequence>
<evidence type="ECO:0000256" key="2">
    <source>
        <dbReference type="ARBA" id="ARBA00022448"/>
    </source>
</evidence>
<proteinExistence type="inferred from homology"/>
<evidence type="ECO:0000256" key="3">
    <source>
        <dbReference type="ARBA" id="ARBA00022452"/>
    </source>
</evidence>
<keyword evidence="3 8" id="KW-1134">Transmembrane beta strand</keyword>
<dbReference type="EMBL" id="CADCTU010000350">
    <property type="protein sequence ID" value="CAA9312222.1"/>
    <property type="molecule type" value="Genomic_DNA"/>
</dbReference>
<feature type="region of interest" description="Disordered" evidence="10">
    <location>
        <begin position="184"/>
        <end position="203"/>
    </location>
</feature>
<evidence type="ECO:0000256" key="1">
    <source>
        <dbReference type="ARBA" id="ARBA00004571"/>
    </source>
</evidence>
<keyword evidence="5 9" id="KW-0798">TonB box</keyword>
<dbReference type="Gene3D" id="2.170.130.10">
    <property type="entry name" value="TonB-dependent receptor, plug domain"/>
    <property type="match status" value="1"/>
</dbReference>
<keyword evidence="6 8" id="KW-0472">Membrane</keyword>
<evidence type="ECO:0000313" key="13">
    <source>
        <dbReference type="EMBL" id="CAA9312222.1"/>
    </source>
</evidence>
<evidence type="ECO:0000259" key="12">
    <source>
        <dbReference type="Pfam" id="PF07715"/>
    </source>
</evidence>
<dbReference type="PROSITE" id="PS52016">
    <property type="entry name" value="TONB_DEPENDENT_REC_3"/>
    <property type="match status" value="1"/>
</dbReference>
<evidence type="ECO:0000256" key="4">
    <source>
        <dbReference type="ARBA" id="ARBA00022692"/>
    </source>
</evidence>
<evidence type="ECO:0000256" key="7">
    <source>
        <dbReference type="ARBA" id="ARBA00023237"/>
    </source>
</evidence>
<dbReference type="GO" id="GO:0009279">
    <property type="term" value="C:cell outer membrane"/>
    <property type="evidence" value="ECO:0007669"/>
    <property type="project" value="UniProtKB-SubCell"/>
</dbReference>
<dbReference type="InterPro" id="IPR018247">
    <property type="entry name" value="EF_Hand_1_Ca_BS"/>
</dbReference>
<dbReference type="Pfam" id="PF07715">
    <property type="entry name" value="Plug"/>
    <property type="match status" value="1"/>
</dbReference>
<dbReference type="InterPro" id="IPR039426">
    <property type="entry name" value="TonB-dep_rcpt-like"/>
</dbReference>
<keyword evidence="2 8" id="KW-0813">Transport</keyword>
<evidence type="ECO:0000259" key="11">
    <source>
        <dbReference type="Pfam" id="PF00593"/>
    </source>
</evidence>
<dbReference type="Gene3D" id="2.40.170.20">
    <property type="entry name" value="TonB-dependent receptor, beta-barrel domain"/>
    <property type="match status" value="1"/>
</dbReference>
<keyword evidence="7 8" id="KW-0998">Cell outer membrane</keyword>
<gene>
    <name evidence="13" type="ORF">AVDCRST_MAG11-1570</name>
</gene>
<dbReference type="InterPro" id="IPR023996">
    <property type="entry name" value="TonB-dep_OMP_SusC/RagA"/>
</dbReference>
<dbReference type="InterPro" id="IPR037066">
    <property type="entry name" value="Plug_dom_sf"/>
</dbReference>
<name>A0A6J4KSI1_9BACT</name>
<accession>A0A6J4KSI1</accession>
<comment type="similarity">
    <text evidence="8 9">Belongs to the TonB-dependent receptor family.</text>
</comment>
<dbReference type="InterPro" id="IPR036942">
    <property type="entry name" value="Beta-barrel_TonB_sf"/>
</dbReference>
<evidence type="ECO:0000256" key="10">
    <source>
        <dbReference type="SAM" id="MobiDB-lite"/>
    </source>
</evidence>
<dbReference type="InterPro" id="IPR000531">
    <property type="entry name" value="Beta-barrel_TonB"/>
</dbReference>
<evidence type="ECO:0000256" key="5">
    <source>
        <dbReference type="ARBA" id="ARBA00023077"/>
    </source>
</evidence>
<feature type="domain" description="TonB-dependent receptor-like beta-barrel" evidence="11">
    <location>
        <begin position="334"/>
        <end position="725"/>
    </location>
</feature>
<feature type="compositionally biased region" description="Polar residues" evidence="10">
    <location>
        <begin position="184"/>
        <end position="197"/>
    </location>
</feature>
<comment type="subcellular location">
    <subcellularLocation>
        <location evidence="1 8">Cell outer membrane</location>
        <topology evidence="1 8">Multi-pass membrane protein</topology>
    </subcellularLocation>
</comment>
<dbReference type="InterPro" id="IPR012910">
    <property type="entry name" value="Plug_dom"/>
</dbReference>
<dbReference type="InterPro" id="IPR023997">
    <property type="entry name" value="TonB-dep_OMP_SusC/RagA_CS"/>
</dbReference>
<organism evidence="13">
    <name type="scientific">uncultured Gemmatimonadaceae bacterium</name>
    <dbReference type="NCBI Taxonomy" id="246130"/>
    <lineage>
        <taxon>Bacteria</taxon>
        <taxon>Pseudomonadati</taxon>
        <taxon>Gemmatimonadota</taxon>
        <taxon>Gemmatimonadia</taxon>
        <taxon>Gemmatimonadales</taxon>
        <taxon>Gemmatimonadaceae</taxon>
        <taxon>environmental samples</taxon>
    </lineage>
</organism>
<reference evidence="13" key="1">
    <citation type="submission" date="2020-02" db="EMBL/GenBank/DDBJ databases">
        <authorList>
            <person name="Meier V. D."/>
        </authorList>
    </citation>
    <scope>NUCLEOTIDE SEQUENCE</scope>
    <source>
        <strain evidence="13">AVDCRST_MAG11</strain>
    </source>
</reference>
<keyword evidence="4 8" id="KW-0812">Transmembrane</keyword>
<feature type="domain" description="TonB-dependent receptor plug" evidence="12">
    <location>
        <begin position="2"/>
        <end position="113"/>
    </location>
</feature>
<dbReference type="Pfam" id="PF00593">
    <property type="entry name" value="TonB_dep_Rec_b-barrel"/>
    <property type="match status" value="1"/>
</dbReference>
<dbReference type="NCBIfam" id="TIGR04056">
    <property type="entry name" value="OMP_RagA_SusC"/>
    <property type="match status" value="1"/>
</dbReference>